<evidence type="ECO:0000313" key="13">
    <source>
        <dbReference type="Proteomes" id="UP000317638"/>
    </source>
</evidence>
<dbReference type="InterPro" id="IPR022926">
    <property type="entry name" value="NH(3)-dep_NAD(+)_synth"/>
</dbReference>
<dbReference type="EMBL" id="VKKG01000004">
    <property type="protein sequence ID" value="TRY17857.1"/>
    <property type="molecule type" value="Genomic_DNA"/>
</dbReference>
<evidence type="ECO:0000256" key="6">
    <source>
        <dbReference type="ARBA" id="ARBA00022842"/>
    </source>
</evidence>
<dbReference type="GO" id="GO:0005737">
    <property type="term" value="C:cytoplasm"/>
    <property type="evidence" value="ECO:0007669"/>
    <property type="project" value="InterPro"/>
</dbReference>
<dbReference type="GO" id="GO:0004359">
    <property type="term" value="F:glutaminase activity"/>
    <property type="evidence" value="ECO:0007669"/>
    <property type="project" value="InterPro"/>
</dbReference>
<name>A0A553JZK0_9ACTN</name>
<dbReference type="UniPathway" id="UPA00253">
    <property type="reaction ID" value="UER00333"/>
</dbReference>
<feature type="binding site" evidence="8">
    <location>
        <begin position="46"/>
        <end position="53"/>
    </location>
    <ligand>
        <name>ATP</name>
        <dbReference type="ChEBI" id="CHEBI:30616"/>
    </ligand>
</feature>
<dbReference type="GO" id="GO:0009435">
    <property type="term" value="P:NAD+ biosynthetic process"/>
    <property type="evidence" value="ECO:0007669"/>
    <property type="project" value="UniProtKB-UniRule"/>
</dbReference>
<dbReference type="Gene3D" id="3.40.50.620">
    <property type="entry name" value="HUPs"/>
    <property type="match status" value="1"/>
</dbReference>
<dbReference type="PANTHER" id="PTHR23090">
    <property type="entry name" value="NH 3 /GLUTAMINE-DEPENDENT NAD + SYNTHETASE"/>
    <property type="match status" value="1"/>
</dbReference>
<feature type="binding site" description="in other chain" evidence="8">
    <location>
        <begin position="259"/>
        <end position="260"/>
    </location>
    <ligand>
        <name>deamido-NAD(+)</name>
        <dbReference type="ChEBI" id="CHEBI:58437"/>
        <note>ligand shared between two neighboring subunits</note>
    </ligand>
</feature>
<evidence type="ECO:0000259" key="11">
    <source>
        <dbReference type="Pfam" id="PF02540"/>
    </source>
</evidence>
<evidence type="ECO:0000256" key="4">
    <source>
        <dbReference type="ARBA" id="ARBA00022741"/>
    </source>
</evidence>
<sequence>MRELQSRIIAEMGVRPEIDPEAEVHRRIGFLCDYVRATGTGGFVLGISGGVDSTLAGRMATLAVDRLRADGVEADFVAVRLPHGVQADEADAVAAMDFIGAQSEVTLNIAAAVNGLEQGFEDATGRDIADFNRGNVKARIRMVAQYALAGERNLLVIGTDHGAESVVGFFTKFGDGGADILPLFGLNKRQNRQLLQYLGSPEALWRKVPTADLLDGQPLRTDEDELGISYDSIDDYLEGREVPGDVADRIEAKYLLTRHKRTVPVTVLDDWWRPA</sequence>
<keyword evidence="4 8" id="KW-0547">Nucleotide-binding</keyword>
<dbReference type="InterPro" id="IPR022310">
    <property type="entry name" value="NAD/GMP_synthase"/>
</dbReference>
<dbReference type="RefSeq" id="WP_143938597.1">
    <property type="nucleotide sequence ID" value="NZ_VKKG01000004.1"/>
</dbReference>
<comment type="caution">
    <text evidence="12">The sequence shown here is derived from an EMBL/GenBank/DDBJ whole genome shotgun (WGS) entry which is preliminary data.</text>
</comment>
<feature type="domain" description="NAD/GMP synthase" evidence="11">
    <location>
        <begin position="25"/>
        <end position="264"/>
    </location>
</feature>
<keyword evidence="7 8" id="KW-0520">NAD</keyword>
<proteinExistence type="inferred from homology"/>
<dbReference type="GO" id="GO:0003952">
    <property type="term" value="F:NAD+ synthase (glutamine-hydrolyzing) activity"/>
    <property type="evidence" value="ECO:0007669"/>
    <property type="project" value="InterPro"/>
</dbReference>
<evidence type="ECO:0000256" key="2">
    <source>
        <dbReference type="ARBA" id="ARBA00022598"/>
    </source>
</evidence>
<dbReference type="OrthoDB" id="3266517at2"/>
<comment type="subunit">
    <text evidence="8">Homodimer.</text>
</comment>
<dbReference type="GO" id="GO:0005524">
    <property type="term" value="F:ATP binding"/>
    <property type="evidence" value="ECO:0007669"/>
    <property type="project" value="UniProtKB-UniRule"/>
</dbReference>
<evidence type="ECO:0000256" key="1">
    <source>
        <dbReference type="ARBA" id="ARBA00005859"/>
    </source>
</evidence>
<evidence type="ECO:0000256" key="10">
    <source>
        <dbReference type="RuleBase" id="RU003812"/>
    </source>
</evidence>
<feature type="binding site" evidence="8">
    <location>
        <position position="179"/>
    </location>
    <ligand>
        <name>deamido-NAD(+)</name>
        <dbReference type="ChEBI" id="CHEBI:58437"/>
        <note>ligand shared between two neighboring subunits</note>
    </ligand>
</feature>
<dbReference type="NCBIfam" id="TIGR00552">
    <property type="entry name" value="nadE"/>
    <property type="match status" value="1"/>
</dbReference>
<dbReference type="SUPFAM" id="SSF52402">
    <property type="entry name" value="Adenine nucleotide alpha hydrolases-like"/>
    <property type="match status" value="1"/>
</dbReference>
<comment type="similarity">
    <text evidence="1 8 9">Belongs to the NAD synthetase family.</text>
</comment>
<evidence type="ECO:0000256" key="9">
    <source>
        <dbReference type="RuleBase" id="RU003811"/>
    </source>
</evidence>
<dbReference type="InterPro" id="IPR014729">
    <property type="entry name" value="Rossmann-like_a/b/a_fold"/>
</dbReference>
<dbReference type="EC" id="6.3.1.5" evidence="8 10"/>
<keyword evidence="3 8" id="KW-0479">Metal-binding</keyword>
<organism evidence="12 13">
    <name type="scientific">Tessaracoccus rhinocerotis</name>
    <dbReference type="NCBI Taxonomy" id="1689449"/>
    <lineage>
        <taxon>Bacteria</taxon>
        <taxon>Bacillati</taxon>
        <taxon>Actinomycetota</taxon>
        <taxon>Actinomycetes</taxon>
        <taxon>Propionibacteriales</taxon>
        <taxon>Propionibacteriaceae</taxon>
        <taxon>Tessaracoccus</taxon>
    </lineage>
</organism>
<dbReference type="GO" id="GO:0046872">
    <property type="term" value="F:metal ion binding"/>
    <property type="evidence" value="ECO:0007669"/>
    <property type="project" value="UniProtKB-KW"/>
</dbReference>
<comment type="pathway">
    <text evidence="8">Cofactor biosynthesis; NAD(+) biosynthesis; NAD(+) from deamido-NAD(+) (ammonia route): step 1/1.</text>
</comment>
<evidence type="ECO:0000313" key="12">
    <source>
        <dbReference type="EMBL" id="TRY17857.1"/>
    </source>
</evidence>
<feature type="binding site" evidence="8">
    <location>
        <position position="159"/>
    </location>
    <ligand>
        <name>ATP</name>
        <dbReference type="ChEBI" id="CHEBI:30616"/>
    </ligand>
</feature>
<reference evidence="12 13" key="1">
    <citation type="submission" date="2019-07" db="EMBL/GenBank/DDBJ databases">
        <authorList>
            <person name="Zhou L.-Y."/>
        </authorList>
    </citation>
    <scope>NUCLEOTIDE SEQUENCE [LARGE SCALE GENOMIC DNA]</scope>
    <source>
        <strain evidence="12 13">YIM 101269</strain>
    </source>
</reference>
<keyword evidence="5 8" id="KW-0067">ATP-binding</keyword>
<keyword evidence="13" id="KW-1185">Reference proteome</keyword>
<keyword evidence="2 8" id="KW-0436">Ligase</keyword>
<gene>
    <name evidence="8 12" type="primary">nadE</name>
    <name evidence="12" type="ORF">FOJ82_11365</name>
</gene>
<feature type="binding site" description="in other chain" evidence="8">
    <location>
        <position position="172"/>
    </location>
    <ligand>
        <name>deamido-NAD(+)</name>
        <dbReference type="ChEBI" id="CHEBI:58437"/>
        <note>ligand shared between two neighboring subunits</note>
    </ligand>
</feature>
<feature type="binding site" evidence="8">
    <location>
        <position position="188"/>
    </location>
    <ligand>
        <name>ATP</name>
        <dbReference type="ChEBI" id="CHEBI:30616"/>
    </ligand>
</feature>
<feature type="binding site" evidence="8">
    <location>
        <position position="210"/>
    </location>
    <ligand>
        <name>ATP</name>
        <dbReference type="ChEBI" id="CHEBI:30616"/>
    </ligand>
</feature>
<feature type="binding site" evidence="8">
    <location>
        <position position="52"/>
    </location>
    <ligand>
        <name>Mg(2+)</name>
        <dbReference type="ChEBI" id="CHEBI:18420"/>
    </ligand>
</feature>
<dbReference type="PANTHER" id="PTHR23090:SF7">
    <property type="entry name" value="NH(3)-DEPENDENT NAD(+) SYNTHETASE"/>
    <property type="match status" value="1"/>
</dbReference>
<dbReference type="InterPro" id="IPR003694">
    <property type="entry name" value="NAD_synthase"/>
</dbReference>
<evidence type="ECO:0000256" key="5">
    <source>
        <dbReference type="ARBA" id="ARBA00022840"/>
    </source>
</evidence>
<feature type="binding site" description="in other chain" evidence="8">
    <location>
        <position position="139"/>
    </location>
    <ligand>
        <name>deamido-NAD(+)</name>
        <dbReference type="ChEBI" id="CHEBI:58437"/>
        <note>ligand shared between two neighboring subunits</note>
    </ligand>
</feature>
<dbReference type="Proteomes" id="UP000317638">
    <property type="component" value="Unassembled WGS sequence"/>
</dbReference>
<dbReference type="HAMAP" id="MF_00193">
    <property type="entry name" value="NadE_ammonia_dep"/>
    <property type="match status" value="1"/>
</dbReference>
<protein>
    <recommendedName>
        <fullName evidence="8 10">NH(3)-dependent NAD(+) synthetase</fullName>
        <ecNumber evidence="8 10">6.3.1.5</ecNumber>
    </recommendedName>
</protein>
<evidence type="ECO:0000256" key="8">
    <source>
        <dbReference type="HAMAP-Rule" id="MF_00193"/>
    </source>
</evidence>
<comment type="catalytic activity">
    <reaction evidence="8 10">
        <text>deamido-NAD(+) + NH4(+) + ATP = AMP + diphosphate + NAD(+) + H(+)</text>
        <dbReference type="Rhea" id="RHEA:21188"/>
        <dbReference type="ChEBI" id="CHEBI:15378"/>
        <dbReference type="ChEBI" id="CHEBI:28938"/>
        <dbReference type="ChEBI" id="CHEBI:30616"/>
        <dbReference type="ChEBI" id="CHEBI:33019"/>
        <dbReference type="ChEBI" id="CHEBI:57540"/>
        <dbReference type="ChEBI" id="CHEBI:58437"/>
        <dbReference type="ChEBI" id="CHEBI:456215"/>
        <dbReference type="EC" id="6.3.1.5"/>
    </reaction>
</comment>
<keyword evidence="6 8" id="KW-0460">Magnesium</keyword>
<evidence type="ECO:0000256" key="7">
    <source>
        <dbReference type="ARBA" id="ARBA00023027"/>
    </source>
</evidence>
<dbReference type="NCBIfam" id="NF001979">
    <property type="entry name" value="PRK00768.1"/>
    <property type="match status" value="1"/>
</dbReference>
<dbReference type="CDD" id="cd00553">
    <property type="entry name" value="NAD_synthase"/>
    <property type="match status" value="1"/>
</dbReference>
<evidence type="ECO:0000256" key="3">
    <source>
        <dbReference type="ARBA" id="ARBA00022723"/>
    </source>
</evidence>
<accession>A0A553JZK0</accession>
<dbReference type="GO" id="GO:0008795">
    <property type="term" value="F:NAD+ synthase activity"/>
    <property type="evidence" value="ECO:0007669"/>
    <property type="project" value="UniProtKB-UniRule"/>
</dbReference>
<comment type="function">
    <text evidence="8">Catalyzes the ATP-dependent amidation of deamido-NAD to form NAD. Uses ammonia as a nitrogen source.</text>
</comment>
<feature type="binding site" evidence="8">
    <location>
        <position position="164"/>
    </location>
    <ligand>
        <name>Mg(2+)</name>
        <dbReference type="ChEBI" id="CHEBI:18420"/>
    </ligand>
</feature>
<dbReference type="Pfam" id="PF02540">
    <property type="entry name" value="NAD_synthase"/>
    <property type="match status" value="1"/>
</dbReference>
<dbReference type="AlphaFoldDB" id="A0A553JZK0"/>